<reference evidence="2 3" key="1">
    <citation type="journal article" date="2024" name="Genome Biol. Evol.">
        <title>Chromosome-level genome assembly of the viviparous eelpout Zoarces viviparus.</title>
        <authorList>
            <person name="Fuhrmann N."/>
            <person name="Brasseur M.V."/>
            <person name="Bakowski C.E."/>
            <person name="Podsiadlowski L."/>
            <person name="Prost S."/>
            <person name="Krehenwinkel H."/>
            <person name="Mayer C."/>
        </authorList>
    </citation>
    <scope>NUCLEOTIDE SEQUENCE [LARGE SCALE GENOMIC DNA]</scope>
    <source>
        <strain evidence="2">NO-MEL_2022_Ind0_liver</strain>
    </source>
</reference>
<dbReference type="Proteomes" id="UP001488805">
    <property type="component" value="Unassembled WGS sequence"/>
</dbReference>
<proteinExistence type="predicted"/>
<comment type="caution">
    <text evidence="2">The sequence shown here is derived from an EMBL/GenBank/DDBJ whole genome shotgun (WGS) entry which is preliminary data.</text>
</comment>
<feature type="compositionally biased region" description="Basic and acidic residues" evidence="1">
    <location>
        <begin position="1"/>
        <end position="28"/>
    </location>
</feature>
<accession>A0AAW1E8Q9</accession>
<feature type="region of interest" description="Disordered" evidence="1">
    <location>
        <begin position="1"/>
        <end position="40"/>
    </location>
</feature>
<evidence type="ECO:0000256" key="1">
    <source>
        <dbReference type="SAM" id="MobiDB-lite"/>
    </source>
</evidence>
<name>A0AAW1E8Q9_ZOAVI</name>
<gene>
    <name evidence="2" type="ORF">VZT92_023834</name>
</gene>
<dbReference type="AlphaFoldDB" id="A0AAW1E8Q9"/>
<dbReference type="EMBL" id="JBCEZU010000538">
    <property type="protein sequence ID" value="KAK9518528.1"/>
    <property type="molecule type" value="Genomic_DNA"/>
</dbReference>
<protein>
    <submittedName>
        <fullName evidence="2">Uncharacterized protein</fullName>
    </submittedName>
</protein>
<evidence type="ECO:0000313" key="2">
    <source>
        <dbReference type="EMBL" id="KAK9518528.1"/>
    </source>
</evidence>
<keyword evidence="3" id="KW-1185">Reference proteome</keyword>
<sequence>MERLVKRIAPEEEEDFSGHDSEALRQSELHSLQPQSDGSDECLNMEGVLFKRNSSRACPRNTDLTRDKESRAIKSAPVREEEPRLFVLNLQLFCFLSAFMSIDECAALFA</sequence>
<evidence type="ECO:0000313" key="3">
    <source>
        <dbReference type="Proteomes" id="UP001488805"/>
    </source>
</evidence>
<organism evidence="2 3">
    <name type="scientific">Zoarces viviparus</name>
    <name type="common">Viviparous eelpout</name>
    <name type="synonym">Blennius viviparus</name>
    <dbReference type="NCBI Taxonomy" id="48416"/>
    <lineage>
        <taxon>Eukaryota</taxon>
        <taxon>Metazoa</taxon>
        <taxon>Chordata</taxon>
        <taxon>Craniata</taxon>
        <taxon>Vertebrata</taxon>
        <taxon>Euteleostomi</taxon>
        <taxon>Actinopterygii</taxon>
        <taxon>Neopterygii</taxon>
        <taxon>Teleostei</taxon>
        <taxon>Neoteleostei</taxon>
        <taxon>Acanthomorphata</taxon>
        <taxon>Eupercaria</taxon>
        <taxon>Perciformes</taxon>
        <taxon>Cottioidei</taxon>
        <taxon>Zoarcales</taxon>
        <taxon>Zoarcidae</taxon>
        <taxon>Zoarcinae</taxon>
        <taxon>Zoarces</taxon>
    </lineage>
</organism>